<gene>
    <name evidence="7" type="ORF">HPB52_009097</name>
</gene>
<feature type="transmembrane region" description="Helical" evidence="6">
    <location>
        <begin position="272"/>
        <end position="291"/>
    </location>
</feature>
<dbReference type="InterPro" id="IPR005828">
    <property type="entry name" value="MFS_sugar_transport-like"/>
</dbReference>
<accession>A0A9D4T397</accession>
<dbReference type="Pfam" id="PF00083">
    <property type="entry name" value="Sugar_tr"/>
    <property type="match status" value="1"/>
</dbReference>
<dbReference type="EMBL" id="JABSTV010001248">
    <property type="protein sequence ID" value="KAH7968504.1"/>
    <property type="molecule type" value="Genomic_DNA"/>
</dbReference>
<keyword evidence="4 6" id="KW-0472">Membrane</keyword>
<keyword evidence="2 6" id="KW-0812">Transmembrane</keyword>
<keyword evidence="8" id="KW-1185">Reference proteome</keyword>
<feature type="transmembrane region" description="Helical" evidence="6">
    <location>
        <begin position="323"/>
        <end position="344"/>
    </location>
</feature>
<dbReference type="GO" id="GO:0022857">
    <property type="term" value="F:transmembrane transporter activity"/>
    <property type="evidence" value="ECO:0007669"/>
    <property type="project" value="InterPro"/>
</dbReference>
<dbReference type="GO" id="GO:0016020">
    <property type="term" value="C:membrane"/>
    <property type="evidence" value="ECO:0007669"/>
    <property type="project" value="UniProtKB-SubCell"/>
</dbReference>
<reference evidence="7" key="2">
    <citation type="submission" date="2021-09" db="EMBL/GenBank/DDBJ databases">
        <authorList>
            <person name="Jia N."/>
            <person name="Wang J."/>
            <person name="Shi W."/>
            <person name="Du L."/>
            <person name="Sun Y."/>
            <person name="Zhan W."/>
            <person name="Jiang J."/>
            <person name="Wang Q."/>
            <person name="Zhang B."/>
            <person name="Ji P."/>
            <person name="Sakyi L.B."/>
            <person name="Cui X."/>
            <person name="Yuan T."/>
            <person name="Jiang B."/>
            <person name="Yang W."/>
            <person name="Lam T.T.-Y."/>
            <person name="Chang Q."/>
            <person name="Ding S."/>
            <person name="Wang X."/>
            <person name="Zhu J."/>
            <person name="Ruan X."/>
            <person name="Zhao L."/>
            <person name="Wei J."/>
            <person name="Que T."/>
            <person name="Du C."/>
            <person name="Cheng J."/>
            <person name="Dai P."/>
            <person name="Han X."/>
            <person name="Huang E."/>
            <person name="Gao Y."/>
            <person name="Liu J."/>
            <person name="Shao H."/>
            <person name="Ye R."/>
            <person name="Li L."/>
            <person name="Wei W."/>
            <person name="Wang X."/>
            <person name="Wang C."/>
            <person name="Huo Q."/>
            <person name="Li W."/>
            <person name="Guo W."/>
            <person name="Chen H."/>
            <person name="Chen S."/>
            <person name="Zhou L."/>
            <person name="Zhou L."/>
            <person name="Ni X."/>
            <person name="Tian J."/>
            <person name="Zhou Y."/>
            <person name="Sheng Y."/>
            <person name="Liu T."/>
            <person name="Pan Y."/>
            <person name="Xia L."/>
            <person name="Li J."/>
            <person name="Zhao F."/>
            <person name="Cao W."/>
        </authorList>
    </citation>
    <scope>NUCLEOTIDE SEQUENCE</scope>
    <source>
        <strain evidence="7">Rsan-2018</strain>
        <tissue evidence="7">Larvae</tissue>
    </source>
</reference>
<comment type="subcellular location">
    <subcellularLocation>
        <location evidence="1">Membrane</location>
        <topology evidence="1">Multi-pass membrane protein</topology>
    </subcellularLocation>
</comment>
<sequence>MRNKQKATRDRVRDPGVTKKKKRPPSECEVDHWCSKPTGINRSDTEWKETGIPVGRDGKRSHCTVFEKPEALNDTSIVRDGSHHHHQPLEPGCDRRWLVHMANAVFMAGVLGSLAASGYVTDIIGRKRIIGGATFVLMIAAFGGCFANTYVIYLCTRFVISGSSSALSMVACILLAEVSTNTHRATHVSLSAILGLLLGDTCYASPRWLISRRNIKSAAVVMEMAAKMNGFPADAAEAVVERIKIQDLNYAKQLGASSTDRSTSSAVLRRGLIIYASSFAIMVAYYTLLLSFHDNTWIRWTSLASEAVCYALYIFVVDRISRVTLVATIYLLAGTYCCFLAPTFGRDATELLSTGLLIEAKAVTGIGVVVTSLCATEAFPSATRGLGVCLAYSCARLGGVFAATATRTTTVASPSDGLEGMKKSL</sequence>
<evidence type="ECO:0000256" key="2">
    <source>
        <dbReference type="ARBA" id="ARBA00022692"/>
    </source>
</evidence>
<feature type="compositionally biased region" description="Basic and acidic residues" evidence="5">
    <location>
        <begin position="24"/>
        <end position="34"/>
    </location>
</feature>
<feature type="transmembrane region" description="Helical" evidence="6">
    <location>
        <begin position="97"/>
        <end position="117"/>
    </location>
</feature>
<evidence type="ECO:0000256" key="6">
    <source>
        <dbReference type="SAM" id="Phobius"/>
    </source>
</evidence>
<feature type="transmembrane region" description="Helical" evidence="6">
    <location>
        <begin position="158"/>
        <end position="176"/>
    </location>
</feature>
<evidence type="ECO:0000256" key="3">
    <source>
        <dbReference type="ARBA" id="ARBA00022989"/>
    </source>
</evidence>
<evidence type="ECO:0000256" key="1">
    <source>
        <dbReference type="ARBA" id="ARBA00004141"/>
    </source>
</evidence>
<dbReference type="PANTHER" id="PTHR24064">
    <property type="entry name" value="SOLUTE CARRIER FAMILY 22 MEMBER"/>
    <property type="match status" value="1"/>
</dbReference>
<feature type="region of interest" description="Disordered" evidence="5">
    <location>
        <begin position="1"/>
        <end position="35"/>
    </location>
</feature>
<dbReference type="Gene3D" id="1.20.1250.20">
    <property type="entry name" value="MFS general substrate transporter like domains"/>
    <property type="match status" value="1"/>
</dbReference>
<name>A0A9D4T397_RHISA</name>
<evidence type="ECO:0000256" key="4">
    <source>
        <dbReference type="ARBA" id="ARBA00023136"/>
    </source>
</evidence>
<reference evidence="7" key="1">
    <citation type="journal article" date="2020" name="Cell">
        <title>Large-Scale Comparative Analyses of Tick Genomes Elucidate Their Genetic Diversity and Vector Capacities.</title>
        <authorList>
            <consortium name="Tick Genome and Microbiome Consortium (TIGMIC)"/>
            <person name="Jia N."/>
            <person name="Wang J."/>
            <person name="Shi W."/>
            <person name="Du L."/>
            <person name="Sun Y."/>
            <person name="Zhan W."/>
            <person name="Jiang J.F."/>
            <person name="Wang Q."/>
            <person name="Zhang B."/>
            <person name="Ji P."/>
            <person name="Bell-Sakyi L."/>
            <person name="Cui X.M."/>
            <person name="Yuan T.T."/>
            <person name="Jiang B.G."/>
            <person name="Yang W.F."/>
            <person name="Lam T.T."/>
            <person name="Chang Q.C."/>
            <person name="Ding S.J."/>
            <person name="Wang X.J."/>
            <person name="Zhu J.G."/>
            <person name="Ruan X.D."/>
            <person name="Zhao L."/>
            <person name="Wei J.T."/>
            <person name="Ye R.Z."/>
            <person name="Que T.C."/>
            <person name="Du C.H."/>
            <person name="Zhou Y.H."/>
            <person name="Cheng J.X."/>
            <person name="Dai P.F."/>
            <person name="Guo W.B."/>
            <person name="Han X.H."/>
            <person name="Huang E.J."/>
            <person name="Li L.F."/>
            <person name="Wei W."/>
            <person name="Gao Y.C."/>
            <person name="Liu J.Z."/>
            <person name="Shao H.Z."/>
            <person name="Wang X."/>
            <person name="Wang C.C."/>
            <person name="Yang T.C."/>
            <person name="Huo Q.B."/>
            <person name="Li W."/>
            <person name="Chen H.Y."/>
            <person name="Chen S.E."/>
            <person name="Zhou L.G."/>
            <person name="Ni X.B."/>
            <person name="Tian J.H."/>
            <person name="Sheng Y."/>
            <person name="Liu T."/>
            <person name="Pan Y.S."/>
            <person name="Xia L.Y."/>
            <person name="Li J."/>
            <person name="Zhao F."/>
            <person name="Cao W.C."/>
        </authorList>
    </citation>
    <scope>NUCLEOTIDE SEQUENCE</scope>
    <source>
        <strain evidence="7">Rsan-2018</strain>
    </source>
</reference>
<dbReference type="Proteomes" id="UP000821837">
    <property type="component" value="Unassembled WGS sequence"/>
</dbReference>
<dbReference type="SUPFAM" id="SSF103473">
    <property type="entry name" value="MFS general substrate transporter"/>
    <property type="match status" value="1"/>
</dbReference>
<proteinExistence type="predicted"/>
<dbReference type="VEuPathDB" id="VectorBase:RSAN_041596"/>
<evidence type="ECO:0000313" key="7">
    <source>
        <dbReference type="EMBL" id="KAH7968504.1"/>
    </source>
</evidence>
<keyword evidence="3 6" id="KW-1133">Transmembrane helix</keyword>
<feature type="transmembrane region" description="Helical" evidence="6">
    <location>
        <begin position="297"/>
        <end position="316"/>
    </location>
</feature>
<feature type="transmembrane region" description="Helical" evidence="6">
    <location>
        <begin position="188"/>
        <end position="206"/>
    </location>
</feature>
<evidence type="ECO:0000256" key="5">
    <source>
        <dbReference type="SAM" id="MobiDB-lite"/>
    </source>
</evidence>
<feature type="transmembrane region" description="Helical" evidence="6">
    <location>
        <begin position="129"/>
        <end position="151"/>
    </location>
</feature>
<dbReference type="AlphaFoldDB" id="A0A9D4T397"/>
<organism evidence="7 8">
    <name type="scientific">Rhipicephalus sanguineus</name>
    <name type="common">Brown dog tick</name>
    <name type="synonym">Ixodes sanguineus</name>
    <dbReference type="NCBI Taxonomy" id="34632"/>
    <lineage>
        <taxon>Eukaryota</taxon>
        <taxon>Metazoa</taxon>
        <taxon>Ecdysozoa</taxon>
        <taxon>Arthropoda</taxon>
        <taxon>Chelicerata</taxon>
        <taxon>Arachnida</taxon>
        <taxon>Acari</taxon>
        <taxon>Parasitiformes</taxon>
        <taxon>Ixodida</taxon>
        <taxon>Ixodoidea</taxon>
        <taxon>Ixodidae</taxon>
        <taxon>Rhipicephalinae</taxon>
        <taxon>Rhipicephalus</taxon>
        <taxon>Rhipicephalus</taxon>
    </lineage>
</organism>
<dbReference type="InterPro" id="IPR036259">
    <property type="entry name" value="MFS_trans_sf"/>
</dbReference>
<comment type="caution">
    <text evidence="7">The sequence shown here is derived from an EMBL/GenBank/DDBJ whole genome shotgun (WGS) entry which is preliminary data.</text>
</comment>
<protein>
    <submittedName>
        <fullName evidence="7">Uncharacterized protein</fullName>
    </submittedName>
</protein>
<evidence type="ECO:0000313" key="8">
    <source>
        <dbReference type="Proteomes" id="UP000821837"/>
    </source>
</evidence>
<feature type="compositionally biased region" description="Basic and acidic residues" evidence="5">
    <location>
        <begin position="7"/>
        <end position="17"/>
    </location>
</feature>